<dbReference type="InterPro" id="IPR000408">
    <property type="entry name" value="Reg_chr_condens"/>
</dbReference>
<dbReference type="InterPro" id="IPR006624">
    <property type="entry name" value="Beta-propeller_rpt_TECPR"/>
</dbReference>
<dbReference type="InterPro" id="IPR013378">
    <property type="entry name" value="InlB-like_B-rpt"/>
</dbReference>
<dbReference type="SUPFAM" id="SSF50985">
    <property type="entry name" value="RCC1/BLIP-II"/>
    <property type="match status" value="3"/>
</dbReference>
<name>A0A6N7TZY6_9BIFI</name>
<dbReference type="PANTHER" id="PTHR22872:SF2">
    <property type="entry name" value="INHIBITOR OF BRUTON TYROSINE KINASE"/>
    <property type="match status" value="1"/>
</dbReference>
<feature type="domain" description="RCC1-like" evidence="5">
    <location>
        <begin position="720"/>
        <end position="1022"/>
    </location>
</feature>
<dbReference type="InterPro" id="IPR051625">
    <property type="entry name" value="Signaling_Regulatory_Domain"/>
</dbReference>
<dbReference type="PROSITE" id="PS50012">
    <property type="entry name" value="RCC1_3"/>
    <property type="match status" value="14"/>
</dbReference>
<dbReference type="Gene3D" id="2.130.10.30">
    <property type="entry name" value="Regulator of chromosome condensation 1/beta-lactamase-inhibitor protein II"/>
    <property type="match status" value="4"/>
</dbReference>
<reference evidence="6 7" key="1">
    <citation type="submission" date="2019-11" db="EMBL/GenBank/DDBJ databases">
        <title>Draft Genome Sequence of Plant Growth-Promoting Rhizosphere-Associated Bacteria.</title>
        <authorList>
            <person name="Vasilyev I.Y."/>
            <person name="Radchenko V."/>
            <person name="Ilnitskaya E.V."/>
        </authorList>
    </citation>
    <scope>NUCLEOTIDE SEQUENCE [LARGE SCALE GENOMIC DNA]</scope>
    <source>
        <strain evidence="6 7">VRA_9sq_n</strain>
    </source>
</reference>
<dbReference type="PANTHER" id="PTHR22872">
    <property type="entry name" value="BTK-BINDING PROTEIN-RELATED"/>
    <property type="match status" value="1"/>
</dbReference>
<dbReference type="Pfam" id="PF09479">
    <property type="entry name" value="Flg_new"/>
    <property type="match status" value="2"/>
</dbReference>
<organism evidence="6 7">
    <name type="scientific">Bifidobacterium asteroides</name>
    <dbReference type="NCBI Taxonomy" id="1684"/>
    <lineage>
        <taxon>Bacteria</taxon>
        <taxon>Bacillati</taxon>
        <taxon>Actinomycetota</taxon>
        <taxon>Actinomycetes</taxon>
        <taxon>Bifidobacteriales</taxon>
        <taxon>Bifidobacteriaceae</taxon>
        <taxon>Bifidobacterium</taxon>
    </lineage>
</organism>
<keyword evidence="2" id="KW-0677">Repeat</keyword>
<evidence type="ECO:0000259" key="5">
    <source>
        <dbReference type="Pfam" id="PF25390"/>
    </source>
</evidence>
<proteinExistence type="predicted"/>
<dbReference type="OrthoDB" id="904022at2"/>
<evidence type="ECO:0000313" key="6">
    <source>
        <dbReference type="EMBL" id="MSD91674.1"/>
    </source>
</evidence>
<sequence length="1185" mass="125114">MRHPDVSSRSAIVVDLLKVIVILPASMIVGGLTAADAIAKPIGPAQPTRLEETTADRQTDASVGTAASRAQAGSTSYRVVFDSADGSGIDSQNVEDGALASRPAQDPTRDGYLFDGWFAKDANGDSKVAYDFTQPVTTDLTLTAHWTKGTSAWSLSPASGKTRGYAKITLTPPTKPDIRFSHIIPAKEEGSQAIASDGNLYRWGDNNYKLETPEDEKRTPSLVNPPAGVHFTQVSTGYSHFLAIGSDGNLYSWGHNADGELGRETVSTTPKDNPQIDNQPKLVTPPAGVHFTQACAGKWHSLALGSDGNLYSWGQNKYGELGRDTGSAIYDVKPGKVNLPKGITKIIQISAGTFYSMALDSDGDLYSWGDNTYDELGRYAGGYPFRDRSPRKMIMPAGVKKFTWIKAGEWTSLATSSDGSLYSWGWNEYGQLGRNTAPARQDRTPRKVTMPAGVMKFTQVSTEHRHSLALGSDGNLYSWGLNDCEQLGRDTGSAKYDVKPGKVPTPAGAAQFTEVSAGYSHSLAIGSDGNLYSWGQNKYGELGRPTSGKYDSRPGMVAFPEDPKPVNVSFGGTPGTNLDANPDGTWSVTTPPHDHGRVDVVITWKMNGERPDARLSYRYLGNYLIVFDPDGGTGFGFQLVTEGNRLKPPAKDPTKNKHLFDGWFIGNTAYDFSRPVTDKATLTAHWSSADSNRWMLDKDNGPETGGQTVTLTPPPERGIRLSQADAGDLHSAAVGSDGSLYTWGDNDSHGQLGRDTAGKQDSHPSKADTPAGVNFIHVSAGYGFSVALGSDGSLYSWGDNAHGELGRTVTSGTPANRPNKVETPAGITFVQASAGGSHAVALGSDGNIYTWGDNGAGRLGRTVTSSSPANKPDKADTPADVTFTSVSAGQGHTVAVDTQGEIYTWGDNTHGELGRNTTSTPADKPGRADTPAGVTFTQASAGGSHSVAVSDDGSLYTWGNAANGRLGRDANSTPADKPGKVDTPAGVTFTQASAGGKHSIALGSDGSLYTWGDSGKTSAGRPNKVDTPAGITFTQASAGASYCLALGSDGNLYSWGDNAKGQLGRDTGDTRSASPAKDNFPELGIPTHVLFDNIEASDLTRNTDGTWTVATPAHMPGMATVTIDWKLNGADQTPDTSNTYQFNSISVLPRAGGGGLVPLLIAGLLAFACAAAARRHRLETLSRQQ</sequence>
<feature type="compositionally biased region" description="Basic and acidic residues" evidence="3">
    <location>
        <begin position="756"/>
        <end position="766"/>
    </location>
</feature>
<evidence type="ECO:0000256" key="3">
    <source>
        <dbReference type="SAM" id="MobiDB-lite"/>
    </source>
</evidence>
<keyword evidence="4" id="KW-0812">Transmembrane</keyword>
<evidence type="ECO:0000256" key="4">
    <source>
        <dbReference type="SAM" id="Phobius"/>
    </source>
</evidence>
<dbReference type="Gene3D" id="2.60.40.4270">
    <property type="entry name" value="Listeria-Bacteroides repeat domain"/>
    <property type="match status" value="2"/>
</dbReference>
<dbReference type="Pfam" id="PF25390">
    <property type="entry name" value="WD40_RLD"/>
    <property type="match status" value="2"/>
</dbReference>
<protein>
    <recommendedName>
        <fullName evidence="5">RCC1-like domain-containing protein</fullName>
    </recommendedName>
</protein>
<dbReference type="AlphaFoldDB" id="A0A6N7TZY6"/>
<feature type="compositionally biased region" description="Basic and acidic residues" evidence="3">
    <location>
        <begin position="49"/>
        <end position="59"/>
    </location>
</feature>
<accession>A0A6N7TZY6</accession>
<dbReference type="EMBL" id="WKKW01000008">
    <property type="protein sequence ID" value="MSD91674.1"/>
    <property type="molecule type" value="Genomic_DNA"/>
</dbReference>
<keyword evidence="4" id="KW-1133">Transmembrane helix</keyword>
<comment type="caution">
    <text evidence="6">The sequence shown here is derived from an EMBL/GenBank/DDBJ whole genome shotgun (WGS) entry which is preliminary data.</text>
</comment>
<feature type="region of interest" description="Disordered" evidence="3">
    <location>
        <begin position="47"/>
        <end position="69"/>
    </location>
</feature>
<feature type="transmembrane region" description="Helical" evidence="4">
    <location>
        <begin position="12"/>
        <end position="32"/>
    </location>
</feature>
<dbReference type="Pfam" id="PF13540">
    <property type="entry name" value="RCC1_2"/>
    <property type="match status" value="3"/>
</dbReference>
<dbReference type="GO" id="GO:0030313">
    <property type="term" value="C:cell envelope"/>
    <property type="evidence" value="ECO:0007669"/>
    <property type="project" value="UniProtKB-SubCell"/>
</dbReference>
<comment type="subcellular location">
    <subcellularLocation>
        <location evidence="1">Cell envelope</location>
    </subcellularLocation>
</comment>
<evidence type="ECO:0000256" key="1">
    <source>
        <dbReference type="ARBA" id="ARBA00004196"/>
    </source>
</evidence>
<feature type="domain" description="RCC1-like" evidence="5">
    <location>
        <begin position="184"/>
        <end position="461"/>
    </location>
</feature>
<dbReference type="NCBIfam" id="TIGR02543">
    <property type="entry name" value="List_Bact_rpt"/>
    <property type="match status" value="1"/>
</dbReference>
<feature type="region of interest" description="Disordered" evidence="3">
    <location>
        <begin position="737"/>
        <end position="769"/>
    </location>
</feature>
<feature type="region of interest" description="Disordered" evidence="3">
    <location>
        <begin position="905"/>
        <end position="928"/>
    </location>
</feature>
<evidence type="ECO:0000313" key="7">
    <source>
        <dbReference type="Proteomes" id="UP000436357"/>
    </source>
</evidence>
<dbReference type="PROSITE" id="PS00626">
    <property type="entry name" value="RCC1_2"/>
    <property type="match status" value="6"/>
</dbReference>
<keyword evidence="4" id="KW-0472">Membrane</keyword>
<dbReference type="Proteomes" id="UP000436357">
    <property type="component" value="Unassembled WGS sequence"/>
</dbReference>
<dbReference type="PRINTS" id="PR00633">
    <property type="entry name" value="RCCNDNSATION"/>
</dbReference>
<evidence type="ECO:0000256" key="2">
    <source>
        <dbReference type="ARBA" id="ARBA00022737"/>
    </source>
</evidence>
<gene>
    <name evidence="6" type="ORF">GKC41_08480</name>
</gene>
<feature type="region of interest" description="Disordered" evidence="3">
    <location>
        <begin position="699"/>
        <end position="721"/>
    </location>
</feature>
<dbReference type="InterPro" id="IPR009091">
    <property type="entry name" value="RCC1/BLIP-II"/>
</dbReference>
<dbReference type="SMART" id="SM00706">
    <property type="entry name" value="TECPR"/>
    <property type="match status" value="7"/>
</dbReference>
<dbReference type="InterPro" id="IPR042229">
    <property type="entry name" value="Listeria/Bacterioides_rpt_sf"/>
</dbReference>
<feature type="transmembrane region" description="Helical" evidence="4">
    <location>
        <begin position="1151"/>
        <end position="1173"/>
    </location>
</feature>
<dbReference type="InterPro" id="IPR058923">
    <property type="entry name" value="RCC1-like_dom"/>
</dbReference>